<accession>A0A4D7DTV7</accession>
<evidence type="ECO:0000313" key="2">
    <source>
        <dbReference type="EMBL" id="QCI98744.1"/>
    </source>
</evidence>
<dbReference type="AlphaFoldDB" id="A0A4D7DTV7"/>
<evidence type="ECO:0000313" key="5">
    <source>
        <dbReference type="Proteomes" id="UP000826513"/>
    </source>
</evidence>
<evidence type="ECO:0000256" key="1">
    <source>
        <dbReference type="SAM" id="Coils"/>
    </source>
</evidence>
<name>A0A4D7DTV7_9HYPH</name>
<dbReference type="EMBL" id="CP072167">
    <property type="protein sequence ID" value="QYA08372.1"/>
    <property type="molecule type" value="Genomic_DNA"/>
</dbReference>
<reference evidence="3 5" key="2">
    <citation type="submission" date="2021-03" db="EMBL/GenBank/DDBJ databases">
        <title>Rapid diversification of plasmids in a genus of pathogenic and nitrogen fixing bacteria.</title>
        <authorList>
            <person name="Weisberg A.J."/>
            <person name="Miller M."/>
            <person name="Ream W."/>
            <person name="Grunwald N.J."/>
            <person name="Chang J.H."/>
        </authorList>
    </citation>
    <scope>NUCLEOTIDE SEQUENCE [LARGE SCALE GENOMIC DNA]</scope>
    <source>
        <strain evidence="3 5">AF3.44</strain>
    </source>
</reference>
<organism evidence="2 4">
    <name type="scientific">Agrobacterium larrymoorei</name>
    <dbReference type="NCBI Taxonomy" id="160699"/>
    <lineage>
        <taxon>Bacteria</taxon>
        <taxon>Pseudomonadati</taxon>
        <taxon>Pseudomonadota</taxon>
        <taxon>Alphaproteobacteria</taxon>
        <taxon>Hyphomicrobiales</taxon>
        <taxon>Rhizobiaceae</taxon>
        <taxon>Rhizobium/Agrobacterium group</taxon>
        <taxon>Agrobacterium</taxon>
    </lineage>
</organism>
<gene>
    <name evidence="2" type="ORF">CFBP5473_13065</name>
    <name evidence="3" type="ORF">J5285_06675</name>
</gene>
<keyword evidence="1" id="KW-0175">Coiled coil</keyword>
<proteinExistence type="predicted"/>
<protein>
    <recommendedName>
        <fullName evidence="6">GTPase</fullName>
    </recommendedName>
</protein>
<dbReference type="Proteomes" id="UP000298545">
    <property type="component" value="Chromosome circular"/>
</dbReference>
<evidence type="ECO:0000313" key="4">
    <source>
        <dbReference type="Proteomes" id="UP000298545"/>
    </source>
</evidence>
<evidence type="ECO:0000313" key="3">
    <source>
        <dbReference type="EMBL" id="QYA08372.1"/>
    </source>
</evidence>
<feature type="coiled-coil region" evidence="1">
    <location>
        <begin position="44"/>
        <end position="91"/>
    </location>
</feature>
<dbReference type="Proteomes" id="UP000826513">
    <property type="component" value="Chromosome 1"/>
</dbReference>
<keyword evidence="5" id="KW-1185">Reference proteome</keyword>
<dbReference type="KEGG" id="alf:CFBP5473_13065"/>
<evidence type="ECO:0008006" key="6">
    <source>
        <dbReference type="Google" id="ProtNLM"/>
    </source>
</evidence>
<dbReference type="OrthoDB" id="8276977at2"/>
<reference evidence="2 4" key="1">
    <citation type="submission" date="2019-04" db="EMBL/GenBank/DDBJ databases">
        <title>Complete genome sequence of Agrobacterium larrymoorei CFBP5473.</title>
        <authorList>
            <person name="Haryono M."/>
            <person name="Chou L."/>
            <person name="Lin Y.-C."/>
            <person name="Lai E.-M."/>
            <person name="Kuo C.-H."/>
        </authorList>
    </citation>
    <scope>NUCLEOTIDE SEQUENCE [LARGE SCALE GENOMIC DNA]</scope>
    <source>
        <strain evidence="2 4">CFBP5473</strain>
    </source>
</reference>
<sequence length="214" mass="24110">MSEALTKYLKDFSQFVPAEEPAPLAIEMPALSLDDDWAIEPEPAVDIEEEKRKAAAEAEEVTQQKLRAEHEAELEALKAQHQQELEAQRVRFEDEIAGHLATSVISMKQAIASNVEDACFKLFANLMERDMAERAASELSQQVLREIEGGFAGTIRISGPDRLLTKMREDLRDVDNHIDYDASDDIDIQVQMDSSVLMTRLAEFFQTLRGLSDE</sequence>
<dbReference type="STRING" id="1367849.GCA_000518585_00880"/>
<dbReference type="RefSeq" id="WP_051441143.1">
    <property type="nucleotide sequence ID" value="NZ_CP039691.1"/>
</dbReference>
<dbReference type="EMBL" id="CP039691">
    <property type="protein sequence ID" value="QCI98744.1"/>
    <property type="molecule type" value="Genomic_DNA"/>
</dbReference>